<keyword evidence="2" id="KW-1185">Reference proteome</keyword>
<sequence>MILNRILVDTPIKINLVFFRPTPFCIVIQNPYVHHPFLTTHMIPHYDLPLLVAFLERKRFNTKLFINHVEHQDSTCTYVPMQPSIDNCRGTINFSFMTQIASG</sequence>
<gene>
    <name evidence="1" type="ORF">CDL12_01491</name>
</gene>
<comment type="caution">
    <text evidence="1">The sequence shown here is derived from an EMBL/GenBank/DDBJ whole genome shotgun (WGS) entry which is preliminary data.</text>
</comment>
<protein>
    <submittedName>
        <fullName evidence="1">Uncharacterized protein</fullName>
    </submittedName>
</protein>
<evidence type="ECO:0000313" key="2">
    <source>
        <dbReference type="Proteomes" id="UP000231279"/>
    </source>
</evidence>
<accession>A0A2G9I7N2</accession>
<dbReference type="EMBL" id="NKXS01000184">
    <property type="protein sequence ID" value="PIN25759.1"/>
    <property type="molecule type" value="Genomic_DNA"/>
</dbReference>
<reference evidence="2" key="1">
    <citation type="journal article" date="2018" name="Gigascience">
        <title>Genome assembly of the Pink Ipe (Handroanthus impetiginosus, Bignoniaceae), a highly valued, ecologically keystone Neotropical timber forest tree.</title>
        <authorList>
            <person name="Silva-Junior O.B."/>
            <person name="Grattapaglia D."/>
            <person name="Novaes E."/>
            <person name="Collevatti R.G."/>
        </authorList>
    </citation>
    <scope>NUCLEOTIDE SEQUENCE [LARGE SCALE GENOMIC DNA]</scope>
    <source>
        <strain evidence="2">cv. UFG-1</strain>
    </source>
</reference>
<name>A0A2G9I7N2_9LAMI</name>
<dbReference type="AlphaFoldDB" id="A0A2G9I7N2"/>
<dbReference type="Proteomes" id="UP000231279">
    <property type="component" value="Unassembled WGS sequence"/>
</dbReference>
<evidence type="ECO:0000313" key="1">
    <source>
        <dbReference type="EMBL" id="PIN25759.1"/>
    </source>
</evidence>
<proteinExistence type="predicted"/>
<organism evidence="1 2">
    <name type="scientific">Handroanthus impetiginosus</name>
    <dbReference type="NCBI Taxonomy" id="429701"/>
    <lineage>
        <taxon>Eukaryota</taxon>
        <taxon>Viridiplantae</taxon>
        <taxon>Streptophyta</taxon>
        <taxon>Embryophyta</taxon>
        <taxon>Tracheophyta</taxon>
        <taxon>Spermatophyta</taxon>
        <taxon>Magnoliopsida</taxon>
        <taxon>eudicotyledons</taxon>
        <taxon>Gunneridae</taxon>
        <taxon>Pentapetalae</taxon>
        <taxon>asterids</taxon>
        <taxon>lamiids</taxon>
        <taxon>Lamiales</taxon>
        <taxon>Bignoniaceae</taxon>
        <taxon>Crescentiina</taxon>
        <taxon>Tabebuia alliance</taxon>
        <taxon>Handroanthus</taxon>
    </lineage>
</organism>